<dbReference type="RefSeq" id="WP_072849054.1">
    <property type="nucleotide sequence ID" value="NZ_FRAH01000006.1"/>
</dbReference>
<evidence type="ECO:0000256" key="2">
    <source>
        <dbReference type="HAMAP-Rule" id="MF_01212"/>
    </source>
</evidence>
<keyword evidence="1 2" id="KW-0378">Hydrolase</keyword>
<comment type="similarity">
    <text evidence="2">Belongs to the dGTPase family. Type 2 subfamily.</text>
</comment>
<dbReference type="PANTHER" id="PTHR35795:SF1">
    <property type="entry name" value="BIS(5'-NUCLEOSYL)-TETRAPHOSPHATASE, SYMMETRICAL"/>
    <property type="match status" value="1"/>
</dbReference>
<dbReference type="GO" id="GO:0016793">
    <property type="term" value="F:triphosphoric monoester hydrolase activity"/>
    <property type="evidence" value="ECO:0007669"/>
    <property type="project" value="InterPro"/>
</dbReference>
<dbReference type="PANTHER" id="PTHR35795">
    <property type="entry name" value="SLR1885 PROTEIN"/>
    <property type="match status" value="1"/>
</dbReference>
<dbReference type="NCBIfam" id="TIGR01353">
    <property type="entry name" value="dGTP_triPase"/>
    <property type="match status" value="1"/>
</dbReference>
<dbReference type="InterPro" id="IPR051094">
    <property type="entry name" value="Diverse_Catalytic_Enzymes"/>
</dbReference>
<evidence type="ECO:0000256" key="1">
    <source>
        <dbReference type="ARBA" id="ARBA00022801"/>
    </source>
</evidence>
<feature type="domain" description="HD" evidence="3">
    <location>
        <begin position="75"/>
        <end position="188"/>
    </location>
</feature>
<dbReference type="InterPro" id="IPR006674">
    <property type="entry name" value="HD_domain"/>
</dbReference>
<name>A0A1M6M917_9FIRM</name>
<dbReference type="PROSITE" id="PS51831">
    <property type="entry name" value="HD"/>
    <property type="match status" value="1"/>
</dbReference>
<organism evidence="4 5">
    <name type="scientific">Anaerotignum lactatifermentans DSM 14214</name>
    <dbReference type="NCBI Taxonomy" id="1121323"/>
    <lineage>
        <taxon>Bacteria</taxon>
        <taxon>Bacillati</taxon>
        <taxon>Bacillota</taxon>
        <taxon>Clostridia</taxon>
        <taxon>Lachnospirales</taxon>
        <taxon>Anaerotignaceae</taxon>
        <taxon>Anaerotignum</taxon>
    </lineage>
</organism>
<dbReference type="Pfam" id="PF01966">
    <property type="entry name" value="HD"/>
    <property type="match status" value="1"/>
</dbReference>
<dbReference type="OrthoDB" id="9803619at2"/>
<protein>
    <recommendedName>
        <fullName evidence="2">Deoxyguanosinetriphosphate triphosphohydrolase-like protein</fullName>
    </recommendedName>
</protein>
<gene>
    <name evidence="4" type="ORF">SAMN02745138_00530</name>
</gene>
<dbReference type="HAMAP" id="MF_01212">
    <property type="entry name" value="dGTPase_type2"/>
    <property type="match status" value="1"/>
</dbReference>
<sequence length="337" mass="38441">MEYRLFQEELEEKILSPLAAKSAASKGRLRPEEKCDFRTDFQRDRDRIIHCKAFRRMKHKTQVFISPEGDHYRTRLTHTLEVAQIARTIARALRLNEDLTEAIALGHDLGHTPFGHAGERKLDELCKDRGGFAHNEQSLRVADRLEKDGKGLNLTWEVRDGILNHRTSGHPATLEGKIVQLSDKIAYTNHDIDDAIRAGMLRPEDIPAGYVAVMGGTSSKRINAMIRDTILHSTGTGDIRMSPEMRATLTGLRAFMFQKVYHSDIATSEHEKAQKIVGDLFAYYLEHPQEMEGEFRRLMEEGETVEQTVCDYVACMTDRFAVARFKKLFIPAEWSVL</sequence>
<dbReference type="InterPro" id="IPR023023">
    <property type="entry name" value="dNTPase_2"/>
</dbReference>
<dbReference type="InterPro" id="IPR006261">
    <property type="entry name" value="dGTPase"/>
</dbReference>
<evidence type="ECO:0000259" key="3">
    <source>
        <dbReference type="PROSITE" id="PS51831"/>
    </source>
</evidence>
<reference evidence="4 5" key="1">
    <citation type="submission" date="2016-11" db="EMBL/GenBank/DDBJ databases">
        <authorList>
            <person name="Jaros S."/>
            <person name="Januszkiewicz K."/>
            <person name="Wedrychowicz H."/>
        </authorList>
    </citation>
    <scope>NUCLEOTIDE SEQUENCE [LARGE SCALE GENOMIC DNA]</scope>
    <source>
        <strain evidence="4 5">DSM 14214</strain>
    </source>
</reference>
<dbReference type="AlphaFoldDB" id="A0A1M6M917"/>
<dbReference type="SUPFAM" id="SSF109604">
    <property type="entry name" value="HD-domain/PDEase-like"/>
    <property type="match status" value="1"/>
</dbReference>
<evidence type="ECO:0000313" key="4">
    <source>
        <dbReference type="EMBL" id="SHJ79951.1"/>
    </source>
</evidence>
<dbReference type="Gene3D" id="1.10.3210.10">
    <property type="entry name" value="Hypothetical protein af1432"/>
    <property type="match status" value="1"/>
</dbReference>
<dbReference type="NCBIfam" id="NF002327">
    <property type="entry name" value="PRK01286.1-2"/>
    <property type="match status" value="1"/>
</dbReference>
<dbReference type="InterPro" id="IPR003607">
    <property type="entry name" value="HD/PDEase_dom"/>
</dbReference>
<dbReference type="Proteomes" id="UP000183975">
    <property type="component" value="Unassembled WGS sequence"/>
</dbReference>
<accession>A0A1M6M917</accession>
<dbReference type="EMBL" id="FRAH01000006">
    <property type="protein sequence ID" value="SHJ79951.1"/>
    <property type="molecule type" value="Genomic_DNA"/>
</dbReference>
<dbReference type="InterPro" id="IPR026875">
    <property type="entry name" value="PHydrolase_assoc_dom"/>
</dbReference>
<evidence type="ECO:0000313" key="5">
    <source>
        <dbReference type="Proteomes" id="UP000183975"/>
    </source>
</evidence>
<dbReference type="Pfam" id="PF13286">
    <property type="entry name" value="HD_assoc"/>
    <property type="match status" value="1"/>
</dbReference>
<keyword evidence="5" id="KW-1185">Reference proteome</keyword>
<dbReference type="SMART" id="SM00471">
    <property type="entry name" value="HDc"/>
    <property type="match status" value="1"/>
</dbReference>
<proteinExistence type="inferred from homology"/>
<dbReference type="CDD" id="cd00077">
    <property type="entry name" value="HDc"/>
    <property type="match status" value="1"/>
</dbReference>